<dbReference type="GO" id="GO:0043138">
    <property type="term" value="F:3'-5' DNA helicase activity"/>
    <property type="evidence" value="ECO:0007669"/>
    <property type="project" value="UniProtKB-EC"/>
</dbReference>
<evidence type="ECO:0000259" key="6">
    <source>
        <dbReference type="PROSITE" id="PS51194"/>
    </source>
</evidence>
<dbReference type="PANTHER" id="PTHR13710">
    <property type="entry name" value="DNA HELICASE RECQ FAMILY MEMBER"/>
    <property type="match status" value="1"/>
</dbReference>
<evidence type="ECO:0000256" key="1">
    <source>
        <dbReference type="ARBA" id="ARBA00005446"/>
    </source>
</evidence>
<comment type="catalytic activity">
    <reaction evidence="4">
        <text>Couples ATP hydrolysis with the unwinding of duplex DNA by translocating in the 3'-5' direction.</text>
        <dbReference type="EC" id="5.6.2.4"/>
    </reaction>
</comment>
<dbReference type="STRING" id="747725.A0A168NSR0"/>
<keyword evidence="2" id="KW-0238">DNA-binding</keyword>
<evidence type="ECO:0000313" key="7">
    <source>
        <dbReference type="EMBL" id="OAD06685.1"/>
    </source>
</evidence>
<feature type="domain" description="Helicase C-terminal" evidence="6">
    <location>
        <begin position="1"/>
        <end position="113"/>
    </location>
</feature>
<evidence type="ECO:0000256" key="2">
    <source>
        <dbReference type="ARBA" id="ARBA00023125"/>
    </source>
</evidence>
<dbReference type="OrthoDB" id="10261556at2759"/>
<dbReference type="GO" id="GO:0003677">
    <property type="term" value="F:DNA binding"/>
    <property type="evidence" value="ECO:0007669"/>
    <property type="project" value="UniProtKB-KW"/>
</dbReference>
<organism evidence="7 8">
    <name type="scientific">Mucor lusitanicus CBS 277.49</name>
    <dbReference type="NCBI Taxonomy" id="747725"/>
    <lineage>
        <taxon>Eukaryota</taxon>
        <taxon>Fungi</taxon>
        <taxon>Fungi incertae sedis</taxon>
        <taxon>Mucoromycota</taxon>
        <taxon>Mucoromycotina</taxon>
        <taxon>Mucoromycetes</taxon>
        <taxon>Mucorales</taxon>
        <taxon>Mucorineae</taxon>
        <taxon>Mucoraceae</taxon>
        <taxon>Mucor</taxon>
    </lineage>
</organism>
<reference evidence="7 8" key="1">
    <citation type="submission" date="2015-06" db="EMBL/GenBank/DDBJ databases">
        <title>Expansion of signal transduction pathways in fungi by whole-genome duplication.</title>
        <authorList>
            <consortium name="DOE Joint Genome Institute"/>
            <person name="Corrochano L.M."/>
            <person name="Kuo A."/>
            <person name="Marcet-Houben M."/>
            <person name="Polaino S."/>
            <person name="Salamov A."/>
            <person name="Villalobos J.M."/>
            <person name="Alvarez M.I."/>
            <person name="Avalos J."/>
            <person name="Benito E.P."/>
            <person name="Benoit I."/>
            <person name="Burger G."/>
            <person name="Camino L.P."/>
            <person name="Canovas D."/>
            <person name="Cerda-Olmedo E."/>
            <person name="Cheng J.-F."/>
            <person name="Dominguez A."/>
            <person name="Elias M."/>
            <person name="Eslava A.P."/>
            <person name="Glaser F."/>
            <person name="Grimwood J."/>
            <person name="Gutierrez G."/>
            <person name="Heitman J."/>
            <person name="Henrissat B."/>
            <person name="Iturriaga E.A."/>
            <person name="Lang B.F."/>
            <person name="Lavin J.L."/>
            <person name="Lee S."/>
            <person name="Li W."/>
            <person name="Lindquist E."/>
            <person name="Lopez-Garcia S."/>
            <person name="Luque E.M."/>
            <person name="Marcos A.T."/>
            <person name="Martin J."/>
            <person name="Mccluskey K."/>
            <person name="Medina H.R."/>
            <person name="Miralles-Duran A."/>
            <person name="Miyazaki A."/>
            <person name="Munoz-Torres E."/>
            <person name="Oguiza J.A."/>
            <person name="Ohm R."/>
            <person name="Olmedo M."/>
            <person name="Orejas M."/>
            <person name="Ortiz-Castellanos L."/>
            <person name="Pisabarro A.G."/>
            <person name="Rodriguez-Romero J."/>
            <person name="Ruiz-Herrera J."/>
            <person name="Ruiz-Vazquez R."/>
            <person name="Sanz C."/>
            <person name="Schackwitz W."/>
            <person name="Schmutz J."/>
            <person name="Shahriari M."/>
            <person name="Shelest E."/>
            <person name="Silva-Franco F."/>
            <person name="Soanes D."/>
            <person name="Syed K."/>
            <person name="Tagua V.G."/>
            <person name="Talbot N.J."/>
            <person name="Thon M."/>
            <person name="De Vries R.P."/>
            <person name="Wiebenga A."/>
            <person name="Yadav J.S."/>
            <person name="Braun E.L."/>
            <person name="Baker S."/>
            <person name="Garre V."/>
            <person name="Horwitz B."/>
            <person name="Torres-Martinez S."/>
            <person name="Idnurm A."/>
            <person name="Herrera-Estrella A."/>
            <person name="Gabaldon T."/>
            <person name="Grigoriev I.V."/>
        </authorList>
    </citation>
    <scope>NUCLEOTIDE SEQUENCE [LARGE SCALE GENOMIC DNA]</scope>
    <source>
        <strain evidence="7 8">CBS 277.49</strain>
    </source>
</reference>
<dbReference type="GO" id="GO:0006310">
    <property type="term" value="P:DNA recombination"/>
    <property type="evidence" value="ECO:0007669"/>
    <property type="project" value="TreeGrafter"/>
</dbReference>
<dbReference type="GO" id="GO:0005694">
    <property type="term" value="C:chromosome"/>
    <property type="evidence" value="ECO:0007669"/>
    <property type="project" value="TreeGrafter"/>
</dbReference>
<evidence type="ECO:0000256" key="5">
    <source>
        <dbReference type="ARBA" id="ARBA00034808"/>
    </source>
</evidence>
<dbReference type="Pfam" id="PF00271">
    <property type="entry name" value="Helicase_C"/>
    <property type="match status" value="1"/>
</dbReference>
<dbReference type="GO" id="GO:0006281">
    <property type="term" value="P:DNA repair"/>
    <property type="evidence" value="ECO:0007669"/>
    <property type="project" value="TreeGrafter"/>
</dbReference>
<dbReference type="InterPro" id="IPR001650">
    <property type="entry name" value="Helicase_C-like"/>
</dbReference>
<dbReference type="InterPro" id="IPR027417">
    <property type="entry name" value="P-loop_NTPase"/>
</dbReference>
<name>A0A168NSR0_MUCCL</name>
<dbReference type="PANTHER" id="PTHR13710:SF105">
    <property type="entry name" value="ATP-DEPENDENT DNA HELICASE Q1"/>
    <property type="match status" value="1"/>
</dbReference>
<dbReference type="AlphaFoldDB" id="A0A168NSR0"/>
<dbReference type="SUPFAM" id="SSF52540">
    <property type="entry name" value="P-loop containing nucleoside triphosphate hydrolases"/>
    <property type="match status" value="1"/>
</dbReference>
<dbReference type="EMBL" id="AMYB01000002">
    <property type="protein sequence ID" value="OAD06685.1"/>
    <property type="molecule type" value="Genomic_DNA"/>
</dbReference>
<dbReference type="VEuPathDB" id="FungiDB:MUCCIDRAFT_78281"/>
<dbReference type="Gene3D" id="3.40.50.300">
    <property type="entry name" value="P-loop containing nucleotide triphosphate hydrolases"/>
    <property type="match status" value="1"/>
</dbReference>
<dbReference type="EC" id="5.6.2.4" evidence="5"/>
<keyword evidence="3" id="KW-0413">Isomerase</keyword>
<evidence type="ECO:0000256" key="4">
    <source>
        <dbReference type="ARBA" id="ARBA00034617"/>
    </source>
</evidence>
<dbReference type="GO" id="GO:0009378">
    <property type="term" value="F:four-way junction helicase activity"/>
    <property type="evidence" value="ECO:0007669"/>
    <property type="project" value="TreeGrafter"/>
</dbReference>
<evidence type="ECO:0000313" key="8">
    <source>
        <dbReference type="Proteomes" id="UP000077051"/>
    </source>
</evidence>
<proteinExistence type="inferred from homology"/>
<dbReference type="GO" id="GO:0005737">
    <property type="term" value="C:cytoplasm"/>
    <property type="evidence" value="ECO:0007669"/>
    <property type="project" value="TreeGrafter"/>
</dbReference>
<comment type="caution">
    <text evidence="7">The sequence shown here is derived from an EMBL/GenBank/DDBJ whole genome shotgun (WGS) entry which is preliminary data.</text>
</comment>
<evidence type="ECO:0000256" key="3">
    <source>
        <dbReference type="ARBA" id="ARBA00023235"/>
    </source>
</evidence>
<keyword evidence="8" id="KW-1185">Reference proteome</keyword>
<dbReference type="Proteomes" id="UP000077051">
    <property type="component" value="Unassembled WGS sequence"/>
</dbReference>
<dbReference type="PROSITE" id="PS51194">
    <property type="entry name" value="HELICASE_CTER"/>
    <property type="match status" value="1"/>
</dbReference>
<accession>A0A168NSR0</accession>
<protein>
    <recommendedName>
        <fullName evidence="5">DNA 3'-5' helicase</fullName>
        <ecNumber evidence="5">5.6.2.4</ecNumber>
    </recommendedName>
</protein>
<gene>
    <name evidence="7" type="ORF">MUCCIDRAFT_78281</name>
</gene>
<sequence>MTPEARNQNQTAFMRESQGVMIMCCTSAFAMGVDKANVNAVIHYGICDSIMEYVQGAERAKRNRDAFITPGMCILLTSDEQMEDLRQFRLRGQHGKAKIIKEQQLDQMIHYVNTTKCRRYAIHSVLDPVGSSRNPPTFQRFPKSYHHASVIRSQYLPYNLSHEDVGSTTVETMRTSIEEQPDKFKDFKNFYFVMASFGGKTKAAKFEGNYTAYFNAVYY</sequence>
<comment type="similarity">
    <text evidence="1">Belongs to the helicase family. RecQ subfamily.</text>
</comment>